<keyword evidence="2" id="KW-1185">Reference proteome</keyword>
<organism evidence="2 3">
    <name type="scientific">Clupea harengus</name>
    <name type="common">Atlantic herring</name>
    <dbReference type="NCBI Taxonomy" id="7950"/>
    <lineage>
        <taxon>Eukaryota</taxon>
        <taxon>Metazoa</taxon>
        <taxon>Chordata</taxon>
        <taxon>Craniata</taxon>
        <taxon>Vertebrata</taxon>
        <taxon>Euteleostomi</taxon>
        <taxon>Actinopterygii</taxon>
        <taxon>Neopterygii</taxon>
        <taxon>Teleostei</taxon>
        <taxon>Clupei</taxon>
        <taxon>Clupeiformes</taxon>
        <taxon>Clupeoidei</taxon>
        <taxon>Clupeidae</taxon>
        <taxon>Clupea</taxon>
    </lineage>
</organism>
<dbReference type="GO" id="GO:0010811">
    <property type="term" value="P:positive regulation of cell-substrate adhesion"/>
    <property type="evidence" value="ECO:0007669"/>
    <property type="project" value="TreeGrafter"/>
</dbReference>
<feature type="signal peptide" evidence="1">
    <location>
        <begin position="1"/>
        <end position="21"/>
    </location>
</feature>
<reference evidence="3" key="1">
    <citation type="submission" date="2025-08" db="UniProtKB">
        <authorList>
            <consortium name="RefSeq"/>
        </authorList>
    </citation>
    <scope>IDENTIFICATION</scope>
</reference>
<name>A0A8M1KB29_CLUHA</name>
<dbReference type="Proteomes" id="UP000515152">
    <property type="component" value="Chromosome 2"/>
</dbReference>
<sequence>MLSRILLTLVCFGKLFLSISGSTQDTKAEEKLKVQINVTGDTVVLRFIRPRESVQLEGYVLGYGGNMFSKQYIELPKDGQPYYGEMGNY</sequence>
<accession>A0A8M1KB29</accession>
<dbReference type="OrthoDB" id="6129306at2759"/>
<protein>
    <submittedName>
        <fullName evidence="3">Target of Nesh-SH3-like</fullName>
    </submittedName>
</protein>
<proteinExistence type="predicted"/>
<dbReference type="PANTHER" id="PTHR23197">
    <property type="entry name" value="TARSH-RELATED FIBRONECTIN DOMAIN-CONTAINING"/>
    <property type="match status" value="1"/>
</dbReference>
<dbReference type="KEGG" id="char:122128691"/>
<keyword evidence="1" id="KW-0732">Signal</keyword>
<dbReference type="GO" id="GO:0030198">
    <property type="term" value="P:extracellular matrix organization"/>
    <property type="evidence" value="ECO:0007669"/>
    <property type="project" value="TreeGrafter"/>
</dbReference>
<gene>
    <name evidence="3" type="primary">LOC122128691</name>
</gene>
<dbReference type="PANTHER" id="PTHR23197:SF10">
    <property type="entry name" value="TARGET OF NESH-SH3"/>
    <property type="match status" value="1"/>
</dbReference>
<evidence type="ECO:0000313" key="2">
    <source>
        <dbReference type="Proteomes" id="UP000515152"/>
    </source>
</evidence>
<evidence type="ECO:0000256" key="1">
    <source>
        <dbReference type="SAM" id="SignalP"/>
    </source>
</evidence>
<feature type="chain" id="PRO_5035422133" evidence="1">
    <location>
        <begin position="22"/>
        <end position="89"/>
    </location>
</feature>
<dbReference type="GeneID" id="122128691"/>
<dbReference type="AlphaFoldDB" id="A0A8M1KB29"/>
<dbReference type="RefSeq" id="XP_042559159.1">
    <property type="nucleotide sequence ID" value="XM_042703225.1"/>
</dbReference>
<evidence type="ECO:0000313" key="3">
    <source>
        <dbReference type="RefSeq" id="XP_042559159.1"/>
    </source>
</evidence>
<feature type="non-terminal residue" evidence="3">
    <location>
        <position position="89"/>
    </location>
</feature>